<sequence>MASFQFHELNQLLIGFTFLSAAIAIFLAFFCYCGAKTCCKARRKESTSSESGVLTKHIKTNTNEPLLTSVSYTSNIESPEIAFIDERITNVVSSTVKVNSLRSS</sequence>
<evidence type="ECO:0000313" key="3">
    <source>
        <dbReference type="WBParaSite" id="SPAL_0000541500.1"/>
    </source>
</evidence>
<organism evidence="2 3">
    <name type="scientific">Strongyloides papillosus</name>
    <name type="common">Intestinal threadworm</name>
    <dbReference type="NCBI Taxonomy" id="174720"/>
    <lineage>
        <taxon>Eukaryota</taxon>
        <taxon>Metazoa</taxon>
        <taxon>Ecdysozoa</taxon>
        <taxon>Nematoda</taxon>
        <taxon>Chromadorea</taxon>
        <taxon>Rhabditida</taxon>
        <taxon>Tylenchina</taxon>
        <taxon>Panagrolaimomorpha</taxon>
        <taxon>Strongyloidoidea</taxon>
        <taxon>Strongyloididae</taxon>
        <taxon>Strongyloides</taxon>
    </lineage>
</organism>
<keyword evidence="1" id="KW-0812">Transmembrane</keyword>
<keyword evidence="1" id="KW-1133">Transmembrane helix</keyword>
<name>A0A0N5BHH5_STREA</name>
<evidence type="ECO:0000313" key="2">
    <source>
        <dbReference type="Proteomes" id="UP000046392"/>
    </source>
</evidence>
<proteinExistence type="predicted"/>
<dbReference type="WBParaSite" id="SPAL_0000541500.1">
    <property type="protein sequence ID" value="SPAL_0000541500.1"/>
    <property type="gene ID" value="SPAL_0000541500"/>
</dbReference>
<evidence type="ECO:0000256" key="1">
    <source>
        <dbReference type="SAM" id="Phobius"/>
    </source>
</evidence>
<dbReference type="Proteomes" id="UP000046392">
    <property type="component" value="Unplaced"/>
</dbReference>
<feature type="transmembrane region" description="Helical" evidence="1">
    <location>
        <begin position="12"/>
        <end position="35"/>
    </location>
</feature>
<reference evidence="3" key="1">
    <citation type="submission" date="2017-02" db="UniProtKB">
        <authorList>
            <consortium name="WormBaseParasite"/>
        </authorList>
    </citation>
    <scope>IDENTIFICATION</scope>
</reference>
<keyword evidence="2" id="KW-1185">Reference proteome</keyword>
<accession>A0A0N5BHH5</accession>
<keyword evidence="1" id="KW-0472">Membrane</keyword>
<protein>
    <submittedName>
        <fullName evidence="3">Uncharacterized protein</fullName>
    </submittedName>
</protein>
<dbReference type="AlphaFoldDB" id="A0A0N5BHH5"/>